<sequence length="683" mass="77329">MKISNETRQYFKTQNIKKQIEMLGEEYIMRTQERFTVGDIKPYEYQVAAYFEIAKRLGKDYEHPFYVKASVSAGKTIIFAMVAKQCQAMGLKMMVLARQGEIVDQDSEEIDNFGVPNSIFSASLGIKSCYFPIVVGSEGTVGNGLFNELSDFVPHVIGIDECHQVDWEDVAKAIEGDESYEQMTADKGQIVMNGDIPLIGKDGLPVTGTKRSQYTVIIVEMMRRCREVHGHELRVFGMTGSEYRGVVPILVENPKMVGFWREQVTNIDTNYLIEFGSVVPTVFGSTSGVHYNYDSFTASSEDGVADFSDKDLKKMEAEALANKSLTEQIMHMVAKEAEKRNAVLITCAGQRHCKEAAAALPPGSTYAIITDKTNAKQRQAILDDVRAGKIKYTFQVMALTTGVNVPNWDFSVILRKIGSLTLLIQLLGRGMRLLKKWQIEAGMVKTDHLVWDFAGTMDELGQLYFDPILEQAQYQRRFETGKDPKKCELCGHENSFYARRCVNVIDGKRCEHFWTYQTCEDQKDEKTGKILVKGCGAKNDVVARVCRCCDVSLVDPNLKLSGKAYTKNDWYDVKKFEVQLTKNRKGIIFHYVLDNGEGEFNAYERFFPESEAKVCGTLWKTKGVLPHVSDPKMRKYFIGMKNAIKIMQYAHHIAAPVRVTHRKNAKKEDLISRKDFGMEEIPQ</sequence>
<dbReference type="PANTHER" id="PTHR47396:SF1">
    <property type="entry name" value="ATP-DEPENDENT HELICASE IRC3-RELATED"/>
    <property type="match status" value="1"/>
</dbReference>
<dbReference type="GO" id="GO:0005524">
    <property type="term" value="F:ATP binding"/>
    <property type="evidence" value="ECO:0007669"/>
    <property type="project" value="InterPro"/>
</dbReference>
<dbReference type="GeneID" id="40091948"/>
<keyword evidence="3" id="KW-0378">Hydrolase</keyword>
<evidence type="ECO:0000259" key="1">
    <source>
        <dbReference type="Pfam" id="PF00271"/>
    </source>
</evidence>
<dbReference type="InterPro" id="IPR006935">
    <property type="entry name" value="Helicase/UvrB_N"/>
</dbReference>
<dbReference type="GO" id="GO:0016787">
    <property type="term" value="F:hydrolase activity"/>
    <property type="evidence" value="ECO:0007669"/>
    <property type="project" value="InterPro"/>
</dbReference>
<feature type="domain" description="Helicase C-terminal" evidence="1">
    <location>
        <begin position="329"/>
        <end position="432"/>
    </location>
</feature>
<keyword evidence="3" id="KW-0347">Helicase</keyword>
<proteinExistence type="predicted"/>
<dbReference type="GO" id="GO:0003677">
    <property type="term" value="F:DNA binding"/>
    <property type="evidence" value="ECO:0007669"/>
    <property type="project" value="InterPro"/>
</dbReference>
<feature type="domain" description="Helicase/UvrB N-terminal" evidence="2">
    <location>
        <begin position="40"/>
        <end position="168"/>
    </location>
</feature>
<keyword evidence="3" id="KW-0547">Nucleotide-binding</keyword>
<dbReference type="KEGG" id="vg:40091948"/>
<dbReference type="SUPFAM" id="SSF52540">
    <property type="entry name" value="P-loop containing nucleoside triphosphate hydrolases"/>
    <property type="match status" value="2"/>
</dbReference>
<dbReference type="InterPro" id="IPR001650">
    <property type="entry name" value="Helicase_C-like"/>
</dbReference>
<organism evidence="3 4">
    <name type="scientific">Escherichia phage SRT8</name>
    <dbReference type="NCBI Taxonomy" id="2496545"/>
    <lineage>
        <taxon>Viruses</taxon>
        <taxon>Duplodnaviria</taxon>
        <taxon>Heunggongvirae</taxon>
        <taxon>Uroviricota</taxon>
        <taxon>Caudoviricetes</taxon>
        <taxon>Drexlerviridae</taxon>
        <taxon>Tunavirinae</taxon>
        <taxon>Sertoctavirus</taxon>
        <taxon>Sertoctavirus SRT8</taxon>
    </lineage>
</organism>
<dbReference type="InterPro" id="IPR050742">
    <property type="entry name" value="Helicase_Restrict-Modif_Enz"/>
</dbReference>
<reference evidence="3 4" key="1">
    <citation type="submission" date="2017-09" db="EMBL/GenBank/DDBJ databases">
        <title>Complete genome sequence analysis of the novel Escherichia coli phage SRT8.</title>
        <authorList>
            <person name="Fan X."/>
            <person name="Zhao K."/>
            <person name="Song S."/>
            <person name="Zhao Z."/>
        </authorList>
    </citation>
    <scope>NUCLEOTIDE SEQUENCE [LARGE SCALE GENOMIC DNA]</scope>
</reference>
<dbReference type="GO" id="GO:0004386">
    <property type="term" value="F:helicase activity"/>
    <property type="evidence" value="ECO:0007669"/>
    <property type="project" value="UniProtKB-KW"/>
</dbReference>
<evidence type="ECO:0000313" key="3">
    <source>
        <dbReference type="EMBL" id="ATN93861.1"/>
    </source>
</evidence>
<dbReference type="Proteomes" id="UP000228763">
    <property type="component" value="Segment"/>
</dbReference>
<dbReference type="RefSeq" id="YP_009615486.1">
    <property type="nucleotide sequence ID" value="NC_042043.1"/>
</dbReference>
<name>A0A2D1GPJ5_9CAUD</name>
<dbReference type="Gene3D" id="3.40.50.300">
    <property type="entry name" value="P-loop containing nucleotide triphosphate hydrolases"/>
    <property type="match status" value="2"/>
</dbReference>
<evidence type="ECO:0000259" key="2">
    <source>
        <dbReference type="Pfam" id="PF04851"/>
    </source>
</evidence>
<dbReference type="InterPro" id="IPR027417">
    <property type="entry name" value="P-loop_NTPase"/>
</dbReference>
<evidence type="ECO:0000313" key="4">
    <source>
        <dbReference type="Proteomes" id="UP000228763"/>
    </source>
</evidence>
<dbReference type="PANTHER" id="PTHR47396">
    <property type="entry name" value="TYPE I RESTRICTION ENZYME ECOKI R PROTEIN"/>
    <property type="match status" value="1"/>
</dbReference>
<dbReference type="SMR" id="A0A2D1GPJ5"/>
<dbReference type="Pfam" id="PF00271">
    <property type="entry name" value="Helicase_C"/>
    <property type="match status" value="1"/>
</dbReference>
<accession>A0A2D1GPJ5</accession>
<dbReference type="Pfam" id="PF04851">
    <property type="entry name" value="ResIII"/>
    <property type="match status" value="1"/>
</dbReference>
<dbReference type="EMBL" id="MF996376">
    <property type="protein sequence ID" value="ATN93861.1"/>
    <property type="molecule type" value="Genomic_DNA"/>
</dbReference>
<keyword evidence="3" id="KW-0067">ATP-binding</keyword>
<protein>
    <submittedName>
        <fullName evidence="3">Putative ATP-dependent helicase</fullName>
    </submittedName>
</protein>
<keyword evidence="4" id="KW-1185">Reference proteome</keyword>